<evidence type="ECO:0000256" key="7">
    <source>
        <dbReference type="ARBA" id="ARBA00022597"/>
    </source>
</evidence>
<name>A0A9D4USM1_ADICA</name>
<evidence type="ECO:0000256" key="11">
    <source>
        <dbReference type="ARBA" id="ARBA00023034"/>
    </source>
</evidence>
<feature type="transmembrane region" description="Helical" evidence="14">
    <location>
        <begin position="116"/>
        <end position="137"/>
    </location>
</feature>
<evidence type="ECO:0000256" key="12">
    <source>
        <dbReference type="ARBA" id="ARBA00023136"/>
    </source>
</evidence>
<evidence type="ECO:0000256" key="13">
    <source>
        <dbReference type="SAM" id="MobiDB-lite"/>
    </source>
</evidence>
<keyword evidence="5" id="KW-0813">Transport</keyword>
<feature type="transmembrane region" description="Helical" evidence="14">
    <location>
        <begin position="177"/>
        <end position="198"/>
    </location>
</feature>
<dbReference type="GO" id="GO:0051119">
    <property type="term" value="F:sugar transmembrane transporter activity"/>
    <property type="evidence" value="ECO:0007669"/>
    <property type="project" value="InterPro"/>
</dbReference>
<comment type="subcellular location">
    <subcellularLocation>
        <location evidence="1">Cell membrane</location>
        <topology evidence="1">Multi-pass membrane protein</topology>
    </subcellularLocation>
    <subcellularLocation>
        <location evidence="2">Golgi apparatus membrane</location>
        <topology evidence="2">Multi-pass membrane protein</topology>
    </subcellularLocation>
</comment>
<accession>A0A9D4USM1</accession>
<dbReference type="OrthoDB" id="409725at2759"/>
<evidence type="ECO:0000256" key="10">
    <source>
        <dbReference type="ARBA" id="ARBA00022989"/>
    </source>
</evidence>
<sequence length="382" mass="42075">MGVAGSDGLPPPPPLAMSHILTLASGIAGNVVGVLLYASPMPIFVRICRRRSTEEFSGVPYAFSALSTAQWTYFAILKGPRERPLASLTAIGFCLQFAFNYIYLRFATKSQRVLQTALLAIVASFYACMVTLTHIFLKADVRINVVGISCVVNSIFFCASPLVILKRVIQSGSTEFLPFYLPLFMFLTGAIWSIFSYLTHDFYIGIPNGAGAILGGLQILIHVYYKVRDYYRHRKGKVLGSPDFCNKLEEGREACVKEEGKEACINGSDDVKFEKRRFDGGDSENCALSRTSNSNLASNTTKQLSCNYLEEGREACVKEELKEACVNKNVETNLDKKRVVDEDDCENCASSSTIISSSTRSSSNSAPNTRDELNQLTCTPIQ</sequence>
<gene>
    <name evidence="15" type="ORF">GOP47_0011352</name>
</gene>
<feature type="transmembrane region" description="Helical" evidence="14">
    <location>
        <begin position="20"/>
        <end position="38"/>
    </location>
</feature>
<organism evidence="15 16">
    <name type="scientific">Adiantum capillus-veneris</name>
    <name type="common">Maidenhair fern</name>
    <dbReference type="NCBI Taxonomy" id="13818"/>
    <lineage>
        <taxon>Eukaryota</taxon>
        <taxon>Viridiplantae</taxon>
        <taxon>Streptophyta</taxon>
        <taxon>Embryophyta</taxon>
        <taxon>Tracheophyta</taxon>
        <taxon>Polypodiopsida</taxon>
        <taxon>Polypodiidae</taxon>
        <taxon>Polypodiales</taxon>
        <taxon>Pteridineae</taxon>
        <taxon>Pteridaceae</taxon>
        <taxon>Vittarioideae</taxon>
        <taxon>Adiantum</taxon>
    </lineage>
</organism>
<proteinExistence type="inferred from homology"/>
<evidence type="ECO:0000256" key="9">
    <source>
        <dbReference type="ARBA" id="ARBA00022737"/>
    </source>
</evidence>
<feature type="region of interest" description="Disordered" evidence="13">
    <location>
        <begin position="353"/>
        <end position="382"/>
    </location>
</feature>
<dbReference type="Pfam" id="PF03083">
    <property type="entry name" value="MtN3_slv"/>
    <property type="match status" value="2"/>
</dbReference>
<comment type="similarity">
    <text evidence="3">Belongs to the SWEET sugar transporter family.</text>
</comment>
<evidence type="ECO:0000256" key="5">
    <source>
        <dbReference type="ARBA" id="ARBA00022448"/>
    </source>
</evidence>
<evidence type="ECO:0000256" key="2">
    <source>
        <dbReference type="ARBA" id="ARBA00004653"/>
    </source>
</evidence>
<keyword evidence="6" id="KW-1003">Cell membrane</keyword>
<dbReference type="GO" id="GO:0005886">
    <property type="term" value="C:plasma membrane"/>
    <property type="evidence" value="ECO:0007669"/>
    <property type="project" value="UniProtKB-SubCell"/>
</dbReference>
<protein>
    <recommendedName>
        <fullName evidence="4">Sugar transporter SWEET1</fullName>
    </recommendedName>
</protein>
<keyword evidence="16" id="KW-1185">Reference proteome</keyword>
<evidence type="ECO:0000313" key="15">
    <source>
        <dbReference type="EMBL" id="KAI5073339.1"/>
    </source>
</evidence>
<evidence type="ECO:0000256" key="1">
    <source>
        <dbReference type="ARBA" id="ARBA00004651"/>
    </source>
</evidence>
<dbReference type="EMBL" id="JABFUD020000011">
    <property type="protein sequence ID" value="KAI5073339.1"/>
    <property type="molecule type" value="Genomic_DNA"/>
</dbReference>
<dbReference type="AlphaFoldDB" id="A0A9D4USM1"/>
<dbReference type="InterPro" id="IPR047664">
    <property type="entry name" value="SWEET"/>
</dbReference>
<reference evidence="15" key="1">
    <citation type="submission" date="2021-01" db="EMBL/GenBank/DDBJ databases">
        <title>Adiantum capillus-veneris genome.</title>
        <authorList>
            <person name="Fang Y."/>
            <person name="Liao Q."/>
        </authorList>
    </citation>
    <scope>NUCLEOTIDE SEQUENCE</scope>
    <source>
        <strain evidence="15">H3</strain>
        <tissue evidence="15">Leaf</tissue>
    </source>
</reference>
<keyword evidence="7" id="KW-0762">Sugar transport</keyword>
<keyword evidence="11" id="KW-0333">Golgi apparatus</keyword>
<dbReference type="PANTHER" id="PTHR10791">
    <property type="entry name" value="RAG1-ACTIVATING PROTEIN 1"/>
    <property type="match status" value="1"/>
</dbReference>
<keyword evidence="10 14" id="KW-1133">Transmembrane helix</keyword>
<dbReference type="FunFam" id="1.20.1280.290:FF:000004">
    <property type="entry name" value="Sugar transporter SWEET"/>
    <property type="match status" value="1"/>
</dbReference>
<evidence type="ECO:0000256" key="6">
    <source>
        <dbReference type="ARBA" id="ARBA00022475"/>
    </source>
</evidence>
<dbReference type="GO" id="GO:0000139">
    <property type="term" value="C:Golgi membrane"/>
    <property type="evidence" value="ECO:0007669"/>
    <property type="project" value="UniProtKB-SubCell"/>
</dbReference>
<dbReference type="Proteomes" id="UP000886520">
    <property type="component" value="Chromosome 11"/>
</dbReference>
<evidence type="ECO:0000313" key="16">
    <source>
        <dbReference type="Proteomes" id="UP000886520"/>
    </source>
</evidence>
<feature type="transmembrane region" description="Helical" evidence="14">
    <location>
        <begin position="143"/>
        <end position="165"/>
    </location>
</feature>
<feature type="transmembrane region" description="Helical" evidence="14">
    <location>
        <begin position="204"/>
        <end position="225"/>
    </location>
</feature>
<feature type="transmembrane region" description="Helical" evidence="14">
    <location>
        <begin position="59"/>
        <end position="79"/>
    </location>
</feature>
<dbReference type="InterPro" id="IPR004316">
    <property type="entry name" value="SWEET_rpt"/>
</dbReference>
<evidence type="ECO:0000256" key="3">
    <source>
        <dbReference type="ARBA" id="ARBA00007809"/>
    </source>
</evidence>
<feature type="transmembrane region" description="Helical" evidence="14">
    <location>
        <begin position="85"/>
        <end position="104"/>
    </location>
</feature>
<keyword evidence="8 14" id="KW-0812">Transmembrane</keyword>
<evidence type="ECO:0000256" key="14">
    <source>
        <dbReference type="SAM" id="Phobius"/>
    </source>
</evidence>
<feature type="compositionally biased region" description="Low complexity" evidence="13">
    <location>
        <begin position="353"/>
        <end position="365"/>
    </location>
</feature>
<keyword evidence="9" id="KW-0677">Repeat</keyword>
<keyword evidence="12 14" id="KW-0472">Membrane</keyword>
<dbReference type="Gene3D" id="1.20.1280.290">
    <property type="match status" value="2"/>
</dbReference>
<dbReference type="PANTHER" id="PTHR10791:SF142">
    <property type="entry name" value="BIDIRECTIONAL SUGAR TRANSPORTER SWEET16"/>
    <property type="match status" value="1"/>
</dbReference>
<comment type="caution">
    <text evidence="15">The sequence shown here is derived from an EMBL/GenBank/DDBJ whole genome shotgun (WGS) entry which is preliminary data.</text>
</comment>
<evidence type="ECO:0000256" key="4">
    <source>
        <dbReference type="ARBA" id="ARBA00021741"/>
    </source>
</evidence>
<evidence type="ECO:0000256" key="8">
    <source>
        <dbReference type="ARBA" id="ARBA00022692"/>
    </source>
</evidence>